<reference evidence="2 3" key="1">
    <citation type="submission" date="2017-02" db="EMBL/GenBank/DDBJ databases">
        <authorList>
            <person name="Peterson S.W."/>
        </authorList>
    </citation>
    <scope>NUCLEOTIDE SEQUENCE [LARGE SCALE GENOMIC DNA]</scope>
    <source>
        <strain evidence="2 3">ATCC 35992</strain>
    </source>
</reference>
<gene>
    <name evidence="2" type="ORF">SAMN02745111_00689</name>
</gene>
<accession>A0A1T4VCU2</accession>
<dbReference type="OrthoDB" id="8582979at2"/>
<dbReference type="EMBL" id="FUXZ01000004">
    <property type="protein sequence ID" value="SKA62747.1"/>
    <property type="molecule type" value="Genomic_DNA"/>
</dbReference>
<dbReference type="RefSeq" id="WP_078765579.1">
    <property type="nucleotide sequence ID" value="NZ_FUXZ01000004.1"/>
</dbReference>
<feature type="transmembrane region" description="Helical" evidence="1">
    <location>
        <begin position="239"/>
        <end position="257"/>
    </location>
</feature>
<keyword evidence="1" id="KW-0812">Transmembrane</keyword>
<feature type="transmembrane region" description="Helical" evidence="1">
    <location>
        <begin position="145"/>
        <end position="172"/>
    </location>
</feature>
<dbReference type="PANTHER" id="PTHR36832">
    <property type="entry name" value="SLR1174 PROTEIN-RELATED"/>
    <property type="match status" value="1"/>
</dbReference>
<protein>
    <submittedName>
        <fullName evidence="2">ABC-2 type transport system permease protein</fullName>
    </submittedName>
</protein>
<dbReference type="AlphaFoldDB" id="A0A1T4VCU2"/>
<dbReference type="STRING" id="39495.SAMN02745111_00689"/>
<dbReference type="Proteomes" id="UP000190814">
    <property type="component" value="Unassembled WGS sequence"/>
</dbReference>
<organism evidence="2 3">
    <name type="scientific">Eubacterium uniforme</name>
    <dbReference type="NCBI Taxonomy" id="39495"/>
    <lineage>
        <taxon>Bacteria</taxon>
        <taxon>Bacillati</taxon>
        <taxon>Bacillota</taxon>
        <taxon>Clostridia</taxon>
        <taxon>Eubacteriales</taxon>
        <taxon>Eubacteriaceae</taxon>
        <taxon>Eubacterium</taxon>
    </lineage>
</organism>
<feature type="transmembrane region" description="Helical" evidence="1">
    <location>
        <begin position="106"/>
        <end position="133"/>
    </location>
</feature>
<feature type="transmembrane region" description="Helical" evidence="1">
    <location>
        <begin position="62"/>
        <end position="85"/>
    </location>
</feature>
<keyword evidence="1" id="KW-0472">Membrane</keyword>
<keyword evidence="3" id="KW-1185">Reference proteome</keyword>
<name>A0A1T4VCU2_9FIRM</name>
<feature type="transmembrane region" description="Helical" evidence="1">
    <location>
        <begin position="184"/>
        <end position="203"/>
    </location>
</feature>
<evidence type="ECO:0000256" key="1">
    <source>
        <dbReference type="SAM" id="Phobius"/>
    </source>
</evidence>
<sequence>MPIKKYISLTRSGIMEQLQFRLGVFITLFANLIYLTLIYFLWKSIYKSAGTDMVNGMTFNDTMIYLVLATALFNFLEMFIVWDMSRSIQSGEIILKLLKPIKFKPYMFWSYFGCNIVTFFLSFLPTFIIINIITNGAIKLSSNLLLFIPTVVMALIINFNIDMFVSTICLYTESTWGINIVKESIVLLLSGATIPIAFFPKPLKDIVIYLPFKAIYDTPLNVLLMKDGFTINSGVEKMLLIQLFWCVFLSVIGNIFWKVSIRKITVNGG</sequence>
<feature type="transmembrane region" description="Helical" evidence="1">
    <location>
        <begin position="20"/>
        <end position="42"/>
    </location>
</feature>
<dbReference type="PANTHER" id="PTHR36832:SF1">
    <property type="entry name" value="SLR1174 PROTEIN"/>
    <property type="match status" value="1"/>
</dbReference>
<evidence type="ECO:0000313" key="2">
    <source>
        <dbReference type="EMBL" id="SKA62747.1"/>
    </source>
</evidence>
<proteinExistence type="predicted"/>
<evidence type="ECO:0000313" key="3">
    <source>
        <dbReference type="Proteomes" id="UP000190814"/>
    </source>
</evidence>
<keyword evidence="1" id="KW-1133">Transmembrane helix</keyword>